<gene>
    <name evidence="2" type="ORF">PIB30_086788</name>
</gene>
<keyword evidence="1" id="KW-0812">Transmembrane</keyword>
<evidence type="ECO:0000256" key="1">
    <source>
        <dbReference type="SAM" id="Phobius"/>
    </source>
</evidence>
<proteinExistence type="predicted"/>
<dbReference type="EMBL" id="JASCZI010122330">
    <property type="protein sequence ID" value="MED6164136.1"/>
    <property type="molecule type" value="Genomic_DNA"/>
</dbReference>
<keyword evidence="1" id="KW-0472">Membrane</keyword>
<keyword evidence="1" id="KW-1133">Transmembrane helix</keyword>
<evidence type="ECO:0000313" key="2">
    <source>
        <dbReference type="EMBL" id="MED6164136.1"/>
    </source>
</evidence>
<comment type="caution">
    <text evidence="2">The sequence shown here is derived from an EMBL/GenBank/DDBJ whole genome shotgun (WGS) entry which is preliminary data.</text>
</comment>
<evidence type="ECO:0000313" key="3">
    <source>
        <dbReference type="Proteomes" id="UP001341840"/>
    </source>
</evidence>
<reference evidence="2 3" key="1">
    <citation type="journal article" date="2023" name="Plants (Basel)">
        <title>Bridging the Gap: Combining Genomics and Transcriptomics Approaches to Understand Stylosanthes scabra, an Orphan Legume from the Brazilian Caatinga.</title>
        <authorList>
            <person name="Ferreira-Neto J.R.C."/>
            <person name="da Silva M.D."/>
            <person name="Binneck E."/>
            <person name="de Melo N.F."/>
            <person name="da Silva R.H."/>
            <person name="de Melo A.L.T.M."/>
            <person name="Pandolfi V."/>
            <person name="Bustamante F.O."/>
            <person name="Brasileiro-Vidal A.C."/>
            <person name="Benko-Iseppon A.M."/>
        </authorList>
    </citation>
    <scope>NUCLEOTIDE SEQUENCE [LARGE SCALE GENOMIC DNA]</scope>
    <source>
        <tissue evidence="2">Leaves</tissue>
    </source>
</reference>
<feature type="transmembrane region" description="Helical" evidence="1">
    <location>
        <begin position="192"/>
        <end position="217"/>
    </location>
</feature>
<keyword evidence="3" id="KW-1185">Reference proteome</keyword>
<accession>A0ABU6USM1</accession>
<dbReference type="Proteomes" id="UP001341840">
    <property type="component" value="Unassembled WGS sequence"/>
</dbReference>
<name>A0ABU6USM1_9FABA</name>
<sequence>MDTLLLLCPAPLWLGPSFSSSDFSFSYCNSPDFPLARYCLLCGFHAPPHGFAFDKSKDDSQSPPSPLVKTRLTRERYPHPYKECFVPLSNVGLTFHPRKGAQRPRWHTDPGSGSDTIWNSPELPLARYCPFCGFHAPPHSFAFDKSKDDSQSSPTPLVKTRLTRERYPHPYKECFVPPLQLMWDLHLLSSSFFLWFLSFSGFNILFFFFFLFCFSLVI</sequence>
<protein>
    <submittedName>
        <fullName evidence="2">Uncharacterized protein</fullName>
    </submittedName>
</protein>
<organism evidence="2 3">
    <name type="scientific">Stylosanthes scabra</name>
    <dbReference type="NCBI Taxonomy" id="79078"/>
    <lineage>
        <taxon>Eukaryota</taxon>
        <taxon>Viridiplantae</taxon>
        <taxon>Streptophyta</taxon>
        <taxon>Embryophyta</taxon>
        <taxon>Tracheophyta</taxon>
        <taxon>Spermatophyta</taxon>
        <taxon>Magnoliopsida</taxon>
        <taxon>eudicotyledons</taxon>
        <taxon>Gunneridae</taxon>
        <taxon>Pentapetalae</taxon>
        <taxon>rosids</taxon>
        <taxon>fabids</taxon>
        <taxon>Fabales</taxon>
        <taxon>Fabaceae</taxon>
        <taxon>Papilionoideae</taxon>
        <taxon>50 kb inversion clade</taxon>
        <taxon>dalbergioids sensu lato</taxon>
        <taxon>Dalbergieae</taxon>
        <taxon>Pterocarpus clade</taxon>
        <taxon>Stylosanthes</taxon>
    </lineage>
</organism>